<dbReference type="RefSeq" id="WP_110466180.1">
    <property type="nucleotide sequence ID" value="NZ_JAMOFZ010000017.1"/>
</dbReference>
<proteinExistence type="inferred from homology"/>
<dbReference type="EMBL" id="QJTC01000017">
    <property type="protein sequence ID" value="PYE76026.1"/>
    <property type="molecule type" value="Genomic_DNA"/>
</dbReference>
<evidence type="ECO:0000256" key="2">
    <source>
        <dbReference type="ARBA" id="ARBA00007656"/>
    </source>
</evidence>
<evidence type="ECO:0000313" key="10">
    <source>
        <dbReference type="Proteomes" id="UP000247540"/>
    </source>
</evidence>
<evidence type="ECO:0000256" key="4">
    <source>
        <dbReference type="ARBA" id="ARBA00023110"/>
    </source>
</evidence>
<evidence type="ECO:0000256" key="7">
    <source>
        <dbReference type="SAM" id="SignalP"/>
    </source>
</evidence>
<dbReference type="EC" id="5.2.1.8" evidence="3"/>
<dbReference type="InterPro" id="IPR023058">
    <property type="entry name" value="PPIase_PpiC_CS"/>
</dbReference>
<evidence type="ECO:0000256" key="6">
    <source>
        <dbReference type="PROSITE-ProRule" id="PRU00278"/>
    </source>
</evidence>
<evidence type="ECO:0000313" key="9">
    <source>
        <dbReference type="EMBL" id="PYE76026.1"/>
    </source>
</evidence>
<dbReference type="GO" id="GO:0003755">
    <property type="term" value="F:peptidyl-prolyl cis-trans isomerase activity"/>
    <property type="evidence" value="ECO:0007669"/>
    <property type="project" value="UniProtKB-KW"/>
</dbReference>
<comment type="similarity">
    <text evidence="2">Belongs to the PpiC/parvulin rotamase family.</text>
</comment>
<dbReference type="InterPro" id="IPR050245">
    <property type="entry name" value="PrsA_foldase"/>
</dbReference>
<protein>
    <recommendedName>
        <fullName evidence="3">peptidylprolyl isomerase</fullName>
        <ecNumber evidence="3">5.2.1.8</ecNumber>
    </recommendedName>
</protein>
<dbReference type="Pfam" id="PF13616">
    <property type="entry name" value="Rotamase_3"/>
    <property type="match status" value="1"/>
</dbReference>
<dbReference type="PROSITE" id="PS50198">
    <property type="entry name" value="PPIC_PPIASE_2"/>
    <property type="match status" value="1"/>
</dbReference>
<evidence type="ECO:0000259" key="8">
    <source>
        <dbReference type="PROSITE" id="PS50198"/>
    </source>
</evidence>
<dbReference type="AlphaFoldDB" id="A0A318SEL4"/>
<evidence type="ECO:0000256" key="1">
    <source>
        <dbReference type="ARBA" id="ARBA00000971"/>
    </source>
</evidence>
<gene>
    <name evidence="9" type="ORF">DFQ15_11759</name>
</gene>
<evidence type="ECO:0000256" key="3">
    <source>
        <dbReference type="ARBA" id="ARBA00013194"/>
    </source>
</evidence>
<keyword evidence="4 6" id="KW-0697">Rotamase</keyword>
<dbReference type="InterPro" id="IPR046357">
    <property type="entry name" value="PPIase_dom_sf"/>
</dbReference>
<keyword evidence="5 6" id="KW-0413">Isomerase</keyword>
<sequence length="292" mass="31191">MPFFRIIRPVVSALLVLCGSFSASAQTLVQGPSGIAIDASDVASEASKVPEAPRRSYFGKPQGVSASASNLYTRRFLAVEAQQEKLDQLPEVAAALRLARDKVLSDARIAQIDQAAVPNPEALETYARSVYAAKPERFRQPAQARVAHILIRSAEPDARAQAEKIRAALQAGADFASLAQEKSGDPGSAPKGGELGFVKPGQTVPGFEAAVLALKKPGELSPVVETNFGFHIIKLEEIKPARTQSFEEAREALIAEARVKLVEAARAAKSAKLLDGAKFDEAAIEAFSARYR</sequence>
<feature type="chain" id="PRO_5016241353" description="peptidylprolyl isomerase" evidence="7">
    <location>
        <begin position="26"/>
        <end position="292"/>
    </location>
</feature>
<feature type="domain" description="PpiC" evidence="8">
    <location>
        <begin position="141"/>
        <end position="237"/>
    </location>
</feature>
<dbReference type="PANTHER" id="PTHR47245:SF2">
    <property type="entry name" value="PEPTIDYL-PROLYL CIS-TRANS ISOMERASE HP_0175-RELATED"/>
    <property type="match status" value="1"/>
</dbReference>
<comment type="catalytic activity">
    <reaction evidence="1">
        <text>[protein]-peptidylproline (omega=180) = [protein]-peptidylproline (omega=0)</text>
        <dbReference type="Rhea" id="RHEA:16237"/>
        <dbReference type="Rhea" id="RHEA-COMP:10747"/>
        <dbReference type="Rhea" id="RHEA-COMP:10748"/>
        <dbReference type="ChEBI" id="CHEBI:83833"/>
        <dbReference type="ChEBI" id="CHEBI:83834"/>
        <dbReference type="EC" id="5.2.1.8"/>
    </reaction>
</comment>
<dbReference type="OrthoDB" id="9769613at2"/>
<dbReference type="Proteomes" id="UP000247540">
    <property type="component" value="Unassembled WGS sequence"/>
</dbReference>
<feature type="signal peptide" evidence="7">
    <location>
        <begin position="1"/>
        <end position="25"/>
    </location>
</feature>
<dbReference type="InterPro" id="IPR000297">
    <property type="entry name" value="PPIase_PpiC"/>
</dbReference>
<accession>A0A318SEL4</accession>
<dbReference type="SUPFAM" id="SSF54534">
    <property type="entry name" value="FKBP-like"/>
    <property type="match status" value="1"/>
</dbReference>
<organism evidence="9 10">
    <name type="scientific">Xylophilus ampelinus</name>
    <dbReference type="NCBI Taxonomy" id="54067"/>
    <lineage>
        <taxon>Bacteria</taxon>
        <taxon>Pseudomonadati</taxon>
        <taxon>Pseudomonadota</taxon>
        <taxon>Betaproteobacteria</taxon>
        <taxon>Burkholderiales</taxon>
        <taxon>Xylophilus</taxon>
    </lineage>
</organism>
<reference evidence="9 10" key="1">
    <citation type="submission" date="2018-06" db="EMBL/GenBank/DDBJ databases">
        <title>Genomic Encyclopedia of Type Strains, Phase III (KMG-III): the genomes of soil and plant-associated and newly described type strains.</title>
        <authorList>
            <person name="Whitman W."/>
        </authorList>
    </citation>
    <scope>NUCLEOTIDE SEQUENCE [LARGE SCALE GENOMIC DNA]</scope>
    <source>
        <strain evidence="9 10">CECT 7646</strain>
    </source>
</reference>
<name>A0A318SEL4_9BURK</name>
<keyword evidence="10" id="KW-1185">Reference proteome</keyword>
<comment type="caution">
    <text evidence="9">The sequence shown here is derived from an EMBL/GenBank/DDBJ whole genome shotgun (WGS) entry which is preliminary data.</text>
</comment>
<dbReference type="PROSITE" id="PS01096">
    <property type="entry name" value="PPIC_PPIASE_1"/>
    <property type="match status" value="1"/>
</dbReference>
<evidence type="ECO:0000256" key="5">
    <source>
        <dbReference type="ARBA" id="ARBA00023235"/>
    </source>
</evidence>
<keyword evidence="7" id="KW-0732">Signal</keyword>
<dbReference type="Gene3D" id="3.10.50.40">
    <property type="match status" value="1"/>
</dbReference>
<dbReference type="PANTHER" id="PTHR47245">
    <property type="entry name" value="PEPTIDYLPROLYL ISOMERASE"/>
    <property type="match status" value="1"/>
</dbReference>